<dbReference type="GO" id="GO:0005886">
    <property type="term" value="C:plasma membrane"/>
    <property type="evidence" value="ECO:0007669"/>
    <property type="project" value="TreeGrafter"/>
</dbReference>
<dbReference type="Pfam" id="PF07517">
    <property type="entry name" value="SecA_DEAD"/>
    <property type="match status" value="1"/>
</dbReference>
<dbReference type="PANTHER" id="PTHR30612">
    <property type="entry name" value="SECA INNER MEMBRANE COMPONENT OF SEC PROTEIN SECRETION SYSTEM"/>
    <property type="match status" value="1"/>
</dbReference>
<dbReference type="RefSeq" id="WP_168773583.1">
    <property type="nucleotide sequence ID" value="NZ_JAABNR010000003.1"/>
</dbReference>
<dbReference type="GO" id="GO:0005829">
    <property type="term" value="C:cytosol"/>
    <property type="evidence" value="ECO:0007669"/>
    <property type="project" value="TreeGrafter"/>
</dbReference>
<dbReference type="GO" id="GO:0017038">
    <property type="term" value="P:protein import"/>
    <property type="evidence" value="ECO:0007669"/>
    <property type="project" value="InterPro"/>
</dbReference>
<comment type="caution">
    <text evidence="10">The sequence shown here is derived from an EMBL/GenBank/DDBJ whole genome shotgun (WGS) entry which is preliminary data.</text>
</comment>
<dbReference type="AlphaFoldDB" id="A0AAE4Y8S6"/>
<evidence type="ECO:0000256" key="3">
    <source>
        <dbReference type="ARBA" id="ARBA00022840"/>
    </source>
</evidence>
<evidence type="ECO:0000256" key="6">
    <source>
        <dbReference type="ARBA" id="ARBA00023010"/>
    </source>
</evidence>
<evidence type="ECO:0000256" key="7">
    <source>
        <dbReference type="ARBA" id="ARBA00023136"/>
    </source>
</evidence>
<accession>A0AAE4Y8S6</accession>
<dbReference type="EMBL" id="JAABNR010000003">
    <property type="protein sequence ID" value="NBZ86768.1"/>
    <property type="molecule type" value="Genomic_DNA"/>
</dbReference>
<feature type="domain" description="SecA DEAD-like N-terminal" evidence="8">
    <location>
        <begin position="24"/>
        <end position="395"/>
    </location>
</feature>
<keyword evidence="11" id="KW-1185">Reference proteome</keyword>
<dbReference type="InterPro" id="IPR027417">
    <property type="entry name" value="P-loop_NTPase"/>
</dbReference>
<dbReference type="PROSITE" id="PS01312">
    <property type="entry name" value="SECA"/>
    <property type="match status" value="1"/>
</dbReference>
<dbReference type="InterPro" id="IPR000185">
    <property type="entry name" value="SecA"/>
</dbReference>
<dbReference type="PRINTS" id="PR00906">
    <property type="entry name" value="SECA"/>
</dbReference>
<evidence type="ECO:0000259" key="9">
    <source>
        <dbReference type="SMART" id="SM00958"/>
    </source>
</evidence>
<reference evidence="10" key="1">
    <citation type="submission" date="2020-01" db="EMBL/GenBank/DDBJ databases">
        <authorList>
            <person name="Chen W.-M."/>
        </authorList>
    </citation>
    <scope>NUCLEOTIDE SEQUENCE</scope>
    <source>
        <strain evidence="10">CYK-10</strain>
    </source>
</reference>
<evidence type="ECO:0008006" key="12">
    <source>
        <dbReference type="Google" id="ProtNLM"/>
    </source>
</evidence>
<dbReference type="Pfam" id="PF01043">
    <property type="entry name" value="SecA_PP_bind"/>
    <property type="match status" value="1"/>
</dbReference>
<dbReference type="PANTHER" id="PTHR30612:SF0">
    <property type="entry name" value="CHLOROPLAST PROTEIN-TRANSPORTING ATPASE"/>
    <property type="match status" value="1"/>
</dbReference>
<dbReference type="InterPro" id="IPR020937">
    <property type="entry name" value="SecA_CS"/>
</dbReference>
<keyword evidence="5" id="KW-1278">Translocase</keyword>
<dbReference type="GO" id="GO:0006886">
    <property type="term" value="P:intracellular protein transport"/>
    <property type="evidence" value="ECO:0007669"/>
    <property type="project" value="InterPro"/>
</dbReference>
<keyword evidence="7" id="KW-0472">Membrane</keyword>
<evidence type="ECO:0000313" key="11">
    <source>
        <dbReference type="Proteomes" id="UP001193501"/>
    </source>
</evidence>
<dbReference type="FunFam" id="3.40.50.300:FF:000429">
    <property type="entry name" value="Preprotein translocase subunit SecA"/>
    <property type="match status" value="1"/>
</dbReference>
<evidence type="ECO:0000256" key="2">
    <source>
        <dbReference type="ARBA" id="ARBA00022741"/>
    </source>
</evidence>
<sequence>MVTWPLTRFYPERAEPAGARVPTAFAVKGKAREFARAVLASAPERSSLRGKVGFDDLVRNMAVVAKAVQAEKGYLPHDVQLIAAFEMLQGKLVEMQTGEGKTLVAVLVSAIHAMAGRRVHVITANDYLAARDAEIMGGIYRRLGLRVEAIPEGASDTDKARIYRGDVTYLTAKQVMFDHLRDRIKLGSTAGSAWRRNLKVAVNPGDFLLPGLEVAVIDEADSILVDEAVVPLILSQSSGAAGLGQIGRVALDLARGLEEDKHFTHDRRRRDLWLLKPGQEALKADARAMGGIFQNALWREQYVLQALMALHIFARDRDYILRDGRVEIVDVNTGRTMKDRSWERGLHQMIEAKEGVAITAPNETIARTSSQTFFPRYLRLCGMSGTIGEVRHELRRVYGLDYAVIPTRLPSRRAHLGVVVHETADQKRRDVARRAARAAAEGRAVLIGTRTVSDSEALSLVLAEEGVAHQVLNARQDAEEAAIIAGAGAPGRVTVATNMAGRGTDIALPAQVVAAGGLHVIATERHDSRRIDRQLFGRAARQGDPGSCEEVLSLEDDLPRRFLPKWLRHILTRPGLGWLADRALARAQARADRRTARQRIDLARMERYLAERLAFAGAGVAHRDPSH</sequence>
<name>A0AAE4Y8S6_9RHOB</name>
<keyword evidence="6" id="KW-0811">Translocation</keyword>
<keyword evidence="4" id="KW-0653">Protein transport</keyword>
<keyword evidence="1" id="KW-0813">Transport</keyword>
<dbReference type="CDD" id="cd17928">
    <property type="entry name" value="DEXDc_SecA"/>
    <property type="match status" value="1"/>
</dbReference>
<evidence type="ECO:0000259" key="8">
    <source>
        <dbReference type="SMART" id="SM00957"/>
    </source>
</evidence>
<dbReference type="InterPro" id="IPR036670">
    <property type="entry name" value="SecA_X-link_sf"/>
</dbReference>
<dbReference type="Gene3D" id="3.90.1440.10">
    <property type="entry name" value="SecA, preprotein cross-linking domain"/>
    <property type="match status" value="1"/>
</dbReference>
<dbReference type="SUPFAM" id="SSF52540">
    <property type="entry name" value="P-loop containing nucleoside triphosphate hydrolases"/>
    <property type="match status" value="2"/>
</dbReference>
<feature type="domain" description="SecA preprotein cross-linking" evidence="9">
    <location>
        <begin position="239"/>
        <end position="351"/>
    </location>
</feature>
<keyword evidence="2" id="KW-0547">Nucleotide-binding</keyword>
<evidence type="ECO:0000256" key="1">
    <source>
        <dbReference type="ARBA" id="ARBA00022448"/>
    </source>
</evidence>
<dbReference type="SMART" id="SM00958">
    <property type="entry name" value="SecA_PP_bind"/>
    <property type="match status" value="1"/>
</dbReference>
<organism evidence="10 11">
    <name type="scientific">Stagnihabitans tardus</name>
    <dbReference type="NCBI Taxonomy" id="2699202"/>
    <lineage>
        <taxon>Bacteria</taxon>
        <taxon>Pseudomonadati</taxon>
        <taxon>Pseudomonadota</taxon>
        <taxon>Alphaproteobacteria</taxon>
        <taxon>Rhodobacterales</taxon>
        <taxon>Paracoccaceae</taxon>
        <taxon>Stagnihabitans</taxon>
    </lineage>
</organism>
<dbReference type="GO" id="GO:0031522">
    <property type="term" value="C:cell envelope Sec protein transport complex"/>
    <property type="evidence" value="ECO:0007669"/>
    <property type="project" value="TreeGrafter"/>
</dbReference>
<dbReference type="SUPFAM" id="SSF81767">
    <property type="entry name" value="Pre-protein crosslinking domain of SecA"/>
    <property type="match status" value="1"/>
</dbReference>
<keyword evidence="3" id="KW-0067">ATP-binding</keyword>
<dbReference type="GO" id="GO:0006605">
    <property type="term" value="P:protein targeting"/>
    <property type="evidence" value="ECO:0007669"/>
    <property type="project" value="InterPro"/>
</dbReference>
<dbReference type="GO" id="GO:0005524">
    <property type="term" value="F:ATP binding"/>
    <property type="evidence" value="ECO:0007669"/>
    <property type="project" value="UniProtKB-KW"/>
</dbReference>
<dbReference type="SMART" id="SM00957">
    <property type="entry name" value="SecA_DEAD"/>
    <property type="match status" value="1"/>
</dbReference>
<dbReference type="GO" id="GO:0043952">
    <property type="term" value="P:protein transport by the Sec complex"/>
    <property type="evidence" value="ECO:0007669"/>
    <property type="project" value="TreeGrafter"/>
</dbReference>
<dbReference type="Proteomes" id="UP001193501">
    <property type="component" value="Unassembled WGS sequence"/>
</dbReference>
<gene>
    <name evidence="10" type="ORF">GV832_04180</name>
</gene>
<dbReference type="InterPro" id="IPR044722">
    <property type="entry name" value="SecA_SF2_C"/>
</dbReference>
<evidence type="ECO:0000256" key="5">
    <source>
        <dbReference type="ARBA" id="ARBA00022967"/>
    </source>
</evidence>
<dbReference type="Gene3D" id="3.40.50.300">
    <property type="entry name" value="P-loop containing nucleotide triphosphate hydrolases"/>
    <property type="match status" value="2"/>
</dbReference>
<dbReference type="Pfam" id="PF21090">
    <property type="entry name" value="P-loop_SecA"/>
    <property type="match status" value="2"/>
</dbReference>
<protein>
    <recommendedName>
        <fullName evidence="12">Protein translocase subunit SecA</fullName>
    </recommendedName>
</protein>
<dbReference type="InterPro" id="IPR011115">
    <property type="entry name" value="SecA_DEAD"/>
</dbReference>
<proteinExistence type="predicted"/>
<evidence type="ECO:0000256" key="4">
    <source>
        <dbReference type="ARBA" id="ARBA00022927"/>
    </source>
</evidence>
<dbReference type="InterPro" id="IPR011130">
    <property type="entry name" value="SecA_preprotein_X-link_dom"/>
</dbReference>
<evidence type="ECO:0000313" key="10">
    <source>
        <dbReference type="EMBL" id="NBZ86768.1"/>
    </source>
</evidence>